<proteinExistence type="predicted"/>
<protein>
    <submittedName>
        <fullName evidence="2">Uncharacterized protein</fullName>
    </submittedName>
</protein>
<evidence type="ECO:0000313" key="4">
    <source>
        <dbReference type="Proteomes" id="UP000321723"/>
    </source>
</evidence>
<evidence type="ECO:0000313" key="2">
    <source>
        <dbReference type="EMBL" id="GEL48568.1"/>
    </source>
</evidence>
<sequence>MSVTTVPSWPELDDLPEGSTRTGQDGIERTKGRYDLWYATGSDGAPSGIGIPSYRMSPPPAPDPDPCGAWGGCPLPPGHNRGRADIPSAHAAPLGAEQVAAVAVAHHLRGGGAGYPRVPTADDVDLAEHVVAALRRAGLLP</sequence>
<feature type="region of interest" description="Disordered" evidence="1">
    <location>
        <begin position="1"/>
        <end position="32"/>
    </location>
</feature>
<gene>
    <name evidence="2" type="ORF">CHO01_36840</name>
    <name evidence="3" type="ORF">HNR08_003468</name>
</gene>
<dbReference type="EMBL" id="BJVQ01000088">
    <property type="protein sequence ID" value="GEL48568.1"/>
    <property type="molecule type" value="Genomic_DNA"/>
</dbReference>
<keyword evidence="4" id="KW-1185">Reference proteome</keyword>
<evidence type="ECO:0000313" key="5">
    <source>
        <dbReference type="Proteomes" id="UP000564629"/>
    </source>
</evidence>
<dbReference type="Proteomes" id="UP000564629">
    <property type="component" value="Unassembled WGS sequence"/>
</dbReference>
<dbReference type="RefSeq" id="WP_146840552.1">
    <property type="nucleotide sequence ID" value="NZ_BJVQ01000088.1"/>
</dbReference>
<evidence type="ECO:0000256" key="1">
    <source>
        <dbReference type="SAM" id="MobiDB-lite"/>
    </source>
</evidence>
<feature type="region of interest" description="Disordered" evidence="1">
    <location>
        <begin position="49"/>
        <end position="87"/>
    </location>
</feature>
<evidence type="ECO:0000313" key="3">
    <source>
        <dbReference type="EMBL" id="MBB5474732.1"/>
    </source>
</evidence>
<comment type="caution">
    <text evidence="2">The sequence shown here is derived from an EMBL/GenBank/DDBJ whole genome shotgun (WGS) entry which is preliminary data.</text>
</comment>
<name>A0A511FL31_9CELL</name>
<dbReference type="EMBL" id="JACHDN010000001">
    <property type="protein sequence ID" value="MBB5474732.1"/>
    <property type="molecule type" value="Genomic_DNA"/>
</dbReference>
<dbReference type="Proteomes" id="UP000321723">
    <property type="component" value="Unassembled WGS sequence"/>
</dbReference>
<reference evidence="2 4" key="1">
    <citation type="submission" date="2019-07" db="EMBL/GenBank/DDBJ databases">
        <title>Whole genome shotgun sequence of Cellulomonas hominis NBRC 16055.</title>
        <authorList>
            <person name="Hosoyama A."/>
            <person name="Uohara A."/>
            <person name="Ohji S."/>
            <person name="Ichikawa N."/>
        </authorList>
    </citation>
    <scope>NUCLEOTIDE SEQUENCE [LARGE SCALE GENOMIC DNA]</scope>
    <source>
        <strain evidence="2 4">NBRC 16055</strain>
    </source>
</reference>
<organism evidence="2 4">
    <name type="scientific">Cellulomonas hominis</name>
    <dbReference type="NCBI Taxonomy" id="156981"/>
    <lineage>
        <taxon>Bacteria</taxon>
        <taxon>Bacillati</taxon>
        <taxon>Actinomycetota</taxon>
        <taxon>Actinomycetes</taxon>
        <taxon>Micrococcales</taxon>
        <taxon>Cellulomonadaceae</taxon>
        <taxon>Cellulomonas</taxon>
    </lineage>
</organism>
<reference evidence="3 5" key="2">
    <citation type="submission" date="2020-08" db="EMBL/GenBank/DDBJ databases">
        <title>Sequencing the genomes of 1000 actinobacteria strains.</title>
        <authorList>
            <person name="Klenk H.-P."/>
        </authorList>
    </citation>
    <scope>NUCLEOTIDE SEQUENCE [LARGE SCALE GENOMIC DNA]</scope>
    <source>
        <strain evidence="3 5">DSM 9581</strain>
    </source>
</reference>
<dbReference type="AlphaFoldDB" id="A0A511FL31"/>
<accession>A0A511FL31</accession>